<dbReference type="PROSITE" id="PS50011">
    <property type="entry name" value="PROTEIN_KINASE_DOM"/>
    <property type="match status" value="1"/>
</dbReference>
<dbReference type="GO" id="GO:0005524">
    <property type="term" value="F:ATP binding"/>
    <property type="evidence" value="ECO:0007669"/>
    <property type="project" value="InterPro"/>
</dbReference>
<keyword evidence="2" id="KW-0472">Membrane</keyword>
<dbReference type="InterPro" id="IPR011009">
    <property type="entry name" value="Kinase-like_dom_sf"/>
</dbReference>
<dbReference type="PANTHER" id="PTHR44329:SF214">
    <property type="entry name" value="PROTEIN KINASE DOMAIN-CONTAINING PROTEIN"/>
    <property type="match status" value="1"/>
</dbReference>
<dbReference type="OrthoDB" id="539207at2759"/>
<feature type="region of interest" description="Disordered" evidence="1">
    <location>
        <begin position="226"/>
        <end position="256"/>
    </location>
</feature>
<dbReference type="Proteomes" id="UP000001058">
    <property type="component" value="Unassembled WGS sequence"/>
</dbReference>
<dbReference type="GeneID" id="9621716"/>
<dbReference type="InterPro" id="IPR008271">
    <property type="entry name" value="Ser/Thr_kinase_AS"/>
</dbReference>
<protein>
    <recommendedName>
        <fullName evidence="3">Protein kinase domain-containing protein</fullName>
    </recommendedName>
</protein>
<dbReference type="AlphaFoldDB" id="D8TIE0"/>
<feature type="domain" description="Protein kinase" evidence="3">
    <location>
        <begin position="335"/>
        <end position="615"/>
    </location>
</feature>
<dbReference type="eggNOG" id="KOG0192">
    <property type="taxonomic scope" value="Eukaryota"/>
</dbReference>
<dbReference type="InterPro" id="IPR000719">
    <property type="entry name" value="Prot_kinase_dom"/>
</dbReference>
<dbReference type="EMBL" id="GL378323">
    <property type="protein sequence ID" value="EFJ53225.1"/>
    <property type="molecule type" value="Genomic_DNA"/>
</dbReference>
<dbReference type="PANTHER" id="PTHR44329">
    <property type="entry name" value="SERINE/THREONINE-PROTEIN KINASE TNNI3K-RELATED"/>
    <property type="match status" value="1"/>
</dbReference>
<evidence type="ECO:0000259" key="3">
    <source>
        <dbReference type="PROSITE" id="PS50011"/>
    </source>
</evidence>
<feature type="region of interest" description="Disordered" evidence="1">
    <location>
        <begin position="325"/>
        <end position="355"/>
    </location>
</feature>
<dbReference type="STRING" id="3068.D8TIE0"/>
<name>D8TIE0_VOLCA</name>
<evidence type="ECO:0000256" key="1">
    <source>
        <dbReference type="SAM" id="MobiDB-lite"/>
    </source>
</evidence>
<keyword evidence="2" id="KW-1133">Transmembrane helix</keyword>
<dbReference type="GO" id="GO:0004674">
    <property type="term" value="F:protein serine/threonine kinase activity"/>
    <property type="evidence" value="ECO:0007669"/>
    <property type="project" value="TreeGrafter"/>
</dbReference>
<evidence type="ECO:0000313" key="4">
    <source>
        <dbReference type="EMBL" id="EFJ53225.1"/>
    </source>
</evidence>
<evidence type="ECO:0000313" key="5">
    <source>
        <dbReference type="Proteomes" id="UP000001058"/>
    </source>
</evidence>
<keyword evidence="5" id="KW-1185">Reference proteome</keyword>
<reference evidence="4 5" key="1">
    <citation type="journal article" date="2010" name="Science">
        <title>Genomic analysis of organismal complexity in the multicellular green alga Volvox carteri.</title>
        <authorList>
            <person name="Prochnik S.E."/>
            <person name="Umen J."/>
            <person name="Nedelcu A.M."/>
            <person name="Hallmann A."/>
            <person name="Miller S.M."/>
            <person name="Nishii I."/>
            <person name="Ferris P."/>
            <person name="Kuo A."/>
            <person name="Mitros T."/>
            <person name="Fritz-Laylin L.K."/>
            <person name="Hellsten U."/>
            <person name="Chapman J."/>
            <person name="Simakov O."/>
            <person name="Rensing S.A."/>
            <person name="Terry A."/>
            <person name="Pangilinan J."/>
            <person name="Kapitonov V."/>
            <person name="Jurka J."/>
            <person name="Salamov A."/>
            <person name="Shapiro H."/>
            <person name="Schmutz J."/>
            <person name="Grimwood J."/>
            <person name="Lindquist E."/>
            <person name="Lucas S."/>
            <person name="Grigoriev I.V."/>
            <person name="Schmitt R."/>
            <person name="Kirk D."/>
            <person name="Rokhsar D.S."/>
        </authorList>
    </citation>
    <scope>NUCLEOTIDE SEQUENCE [LARGE SCALE GENOMIC DNA]</scope>
    <source>
        <strain evidence="5">f. Nagariensis / Eve</strain>
    </source>
</reference>
<dbReference type="PROSITE" id="PS00108">
    <property type="entry name" value="PROTEIN_KINASE_ST"/>
    <property type="match status" value="1"/>
</dbReference>
<evidence type="ECO:0000256" key="2">
    <source>
        <dbReference type="SAM" id="Phobius"/>
    </source>
</evidence>
<dbReference type="RefSeq" id="XP_002946230.1">
    <property type="nucleotide sequence ID" value="XM_002946184.1"/>
</dbReference>
<dbReference type="SMART" id="SM00220">
    <property type="entry name" value="S_TKc"/>
    <property type="match status" value="1"/>
</dbReference>
<sequence length="615" mass="65376">MDSAPAEAARWPISYPGQVLRGWDNTGTHPHGCLFGSWTRSSGLSASYSWMAQTEAITIANRASFSFLAPTLPNQASEMQFGPAAMSARFCFPTVLQLQTVKAVEPPAKYPHAKQLVELGYQHPEGGCRNGSSVPPLQRCWPDGSLVVEVAGDGIRIDPSSDKSIPTNTIFYFQNVTCLCEHPVSIMCLREQQAEPLVCFQETKRQFGNVTTSFLDDYRPDLPLQALDGNASSPQVKQTQRQDSTPPVASGAEENQARGRAVVVGAAVAGTVVTVSLFALMVAAAVRLKWLQEYCKDVGGSRATMNILSFGTNIFGRSCLESRSRPGPASKLNFTGTAYENGSGGSGASSATPRNHLPKSEVAVEVEEVQPGEQQVVGTEPTVVTPLEQAAVVITPDTRPQPNLELHVRLMDPAAEAEAGDSSNSPTAGAVTCVAPLHSKEEVASGSGSGSAGGGPLCSGSNVVELSPVVRGKGTFGRVVEGTYRGQRVAVKLLASDGPWGCPIEAFASSFAQEVQVLHITISIANALAYLHPTISHRDLKPANVLLNDPHSDRPTVKLTDFGLSRLRVTVAPTEHPDVGTPAYMAPAGFCEVVTVLDAAPTTRIHSNLTDQWRR</sequence>
<proteinExistence type="predicted"/>
<gene>
    <name evidence="4" type="ORF">VOLCADRAFT_102833</name>
</gene>
<dbReference type="InterPro" id="IPR051681">
    <property type="entry name" value="Ser/Thr_Kinases-Pseudokinases"/>
</dbReference>
<dbReference type="KEGG" id="vcn:VOLCADRAFT_102833"/>
<dbReference type="InParanoid" id="D8TIE0"/>
<keyword evidence="2" id="KW-0812">Transmembrane</keyword>
<organism evidence="5">
    <name type="scientific">Volvox carteri f. nagariensis</name>
    <dbReference type="NCBI Taxonomy" id="3068"/>
    <lineage>
        <taxon>Eukaryota</taxon>
        <taxon>Viridiplantae</taxon>
        <taxon>Chlorophyta</taxon>
        <taxon>core chlorophytes</taxon>
        <taxon>Chlorophyceae</taxon>
        <taxon>CS clade</taxon>
        <taxon>Chlamydomonadales</taxon>
        <taxon>Volvocaceae</taxon>
        <taxon>Volvox</taxon>
    </lineage>
</organism>
<dbReference type="Pfam" id="PF00069">
    <property type="entry name" value="Pkinase"/>
    <property type="match status" value="1"/>
</dbReference>
<feature type="transmembrane region" description="Helical" evidence="2">
    <location>
        <begin position="262"/>
        <end position="286"/>
    </location>
</feature>
<dbReference type="Gene3D" id="1.10.510.10">
    <property type="entry name" value="Transferase(Phosphotransferase) domain 1"/>
    <property type="match status" value="1"/>
</dbReference>
<dbReference type="SUPFAM" id="SSF56112">
    <property type="entry name" value="Protein kinase-like (PK-like)"/>
    <property type="match status" value="1"/>
</dbReference>
<feature type="compositionally biased region" description="Polar residues" evidence="1">
    <location>
        <begin position="230"/>
        <end position="247"/>
    </location>
</feature>
<accession>D8TIE0</accession>